<dbReference type="HAMAP" id="MF_02081">
    <property type="entry name" value="MrdA_transpept"/>
    <property type="match status" value="1"/>
</dbReference>
<keyword evidence="5 14" id="KW-0121">Carboxypeptidase</keyword>
<evidence type="ECO:0000256" key="1">
    <source>
        <dbReference type="ARBA" id="ARBA00004167"/>
    </source>
</evidence>
<dbReference type="GO" id="GO:0009002">
    <property type="term" value="F:serine-type D-Ala-D-Ala carboxypeptidase activity"/>
    <property type="evidence" value="ECO:0007669"/>
    <property type="project" value="UniProtKB-UniRule"/>
</dbReference>
<dbReference type="InterPro" id="IPR012338">
    <property type="entry name" value="Beta-lactam/transpept-like"/>
</dbReference>
<dbReference type="InterPro" id="IPR036138">
    <property type="entry name" value="PBP_dimer_sf"/>
</dbReference>
<dbReference type="GO" id="GO:0009252">
    <property type="term" value="P:peptidoglycan biosynthetic process"/>
    <property type="evidence" value="ECO:0007669"/>
    <property type="project" value="UniProtKB-UniRule"/>
</dbReference>
<evidence type="ECO:0000256" key="12">
    <source>
        <dbReference type="ARBA" id="ARBA00023136"/>
    </source>
</evidence>
<dbReference type="Gene3D" id="3.30.1390.30">
    <property type="entry name" value="Penicillin-binding protein 2a, domain 3"/>
    <property type="match status" value="1"/>
</dbReference>
<evidence type="ECO:0000256" key="5">
    <source>
        <dbReference type="ARBA" id="ARBA00022645"/>
    </source>
</evidence>
<dbReference type="GO" id="GO:0005886">
    <property type="term" value="C:plasma membrane"/>
    <property type="evidence" value="ECO:0007669"/>
    <property type="project" value="UniProtKB-SubCell"/>
</dbReference>
<dbReference type="GO" id="GO:0071555">
    <property type="term" value="P:cell wall organization"/>
    <property type="evidence" value="ECO:0007669"/>
    <property type="project" value="UniProtKB-KW"/>
</dbReference>
<evidence type="ECO:0000259" key="17">
    <source>
        <dbReference type="Pfam" id="PF03717"/>
    </source>
</evidence>
<feature type="domain" description="Penicillin-binding protein dimerisation" evidence="17">
    <location>
        <begin position="61"/>
        <end position="237"/>
    </location>
</feature>
<comment type="function">
    <text evidence="14">Catalyzes cross-linking of the peptidoglycan cell wall.</text>
</comment>
<evidence type="ECO:0000256" key="7">
    <source>
        <dbReference type="ARBA" id="ARBA00022692"/>
    </source>
</evidence>
<keyword evidence="19" id="KW-1185">Reference proteome</keyword>
<dbReference type="GO" id="GO:0006508">
    <property type="term" value="P:proteolysis"/>
    <property type="evidence" value="ECO:0007669"/>
    <property type="project" value="UniProtKB-KW"/>
</dbReference>
<dbReference type="RefSeq" id="WP_144328547.1">
    <property type="nucleotide sequence ID" value="NZ_VJON01000024.1"/>
</dbReference>
<comment type="catalytic activity">
    <reaction evidence="14">
        <text>Preferential cleavage: (Ac)2-L-Lys-D-Ala-|-D-Ala. Also transpeptidation of peptidyl-alanyl moieties that are N-acyl substituents of D-alanine.</text>
        <dbReference type="EC" id="3.4.16.4"/>
    </reaction>
</comment>
<dbReference type="EC" id="3.4.16.4" evidence="14"/>
<evidence type="ECO:0000256" key="3">
    <source>
        <dbReference type="ARBA" id="ARBA00022475"/>
    </source>
</evidence>
<comment type="pathway">
    <text evidence="14">Cell wall biogenesis; peptidoglycan biosynthesis.</text>
</comment>
<comment type="subcellular location">
    <subcellularLocation>
        <location evidence="2">Cell membrane</location>
    </subcellularLocation>
    <subcellularLocation>
        <location evidence="1">Membrane</location>
        <topology evidence="1">Single-pass membrane protein</topology>
    </subcellularLocation>
</comment>
<feature type="compositionally biased region" description="Pro residues" evidence="15">
    <location>
        <begin position="647"/>
        <end position="657"/>
    </location>
</feature>
<gene>
    <name evidence="14 18" type="primary">mrdA</name>
    <name evidence="18" type="ORF">Tchar_01598</name>
</gene>
<comment type="caution">
    <text evidence="18">The sequence shown here is derived from an EMBL/GenBank/DDBJ whole genome shotgun (WGS) entry which is preliminary data.</text>
</comment>
<keyword evidence="4 14" id="KW-0997">Cell inner membrane</keyword>
<keyword evidence="11 14" id="KW-1133">Transmembrane helix</keyword>
<name>A0A554XDD6_9BURK</name>
<evidence type="ECO:0000256" key="6">
    <source>
        <dbReference type="ARBA" id="ARBA00022670"/>
    </source>
</evidence>
<keyword evidence="7 14" id="KW-0812">Transmembrane</keyword>
<dbReference type="GO" id="GO:0008658">
    <property type="term" value="F:penicillin binding"/>
    <property type="evidence" value="ECO:0007669"/>
    <property type="project" value="InterPro"/>
</dbReference>
<evidence type="ECO:0000313" key="18">
    <source>
        <dbReference type="EMBL" id="TSE33846.1"/>
    </source>
</evidence>
<keyword evidence="13 14" id="KW-0961">Cell wall biogenesis/degradation</keyword>
<feature type="region of interest" description="Disordered" evidence="15">
    <location>
        <begin position="629"/>
        <end position="657"/>
    </location>
</feature>
<keyword evidence="10 14" id="KW-0573">Peptidoglycan synthesis</keyword>
<dbReference type="PANTHER" id="PTHR30627:SF2">
    <property type="entry name" value="PEPTIDOGLYCAN D,D-TRANSPEPTIDASE MRDA"/>
    <property type="match status" value="1"/>
</dbReference>
<evidence type="ECO:0000256" key="15">
    <source>
        <dbReference type="SAM" id="MobiDB-lite"/>
    </source>
</evidence>
<dbReference type="InterPro" id="IPR001460">
    <property type="entry name" value="PCN-bd_Tpept"/>
</dbReference>
<evidence type="ECO:0000256" key="8">
    <source>
        <dbReference type="ARBA" id="ARBA00022801"/>
    </source>
</evidence>
<keyword evidence="12 14" id="KW-0472">Membrane</keyword>
<evidence type="ECO:0000256" key="11">
    <source>
        <dbReference type="ARBA" id="ARBA00022989"/>
    </source>
</evidence>
<feature type="active site" description="Acyl-ester intermediate" evidence="14">
    <location>
        <position position="329"/>
    </location>
</feature>
<evidence type="ECO:0000259" key="16">
    <source>
        <dbReference type="Pfam" id="PF00905"/>
    </source>
</evidence>
<dbReference type="Gene3D" id="3.90.1310.10">
    <property type="entry name" value="Penicillin-binding protein 2a (Domain 2)"/>
    <property type="match status" value="1"/>
</dbReference>
<sequence>MAAVHDTDLRIVRFRWRAWLALAAVVAALALLALRAWHLQVREHERYTQQAEGNRTAVVPIVPPRGRIVDRHGIVLAENLPVFALEVVPARTPDLDATLQRLGELVTLTPRDLQRFRRLLAESKRHESIPLKTRLSEDEMARVAAHLWALPGVDIQARQQRRYPLGPTAAHVIGYIGRISQRDREAMEDWPEERVANYRGSTHIGKLGVEAAQEERLHGRTGFERLETSATGRAVRRLDMTPPQPGETVRLSLDIRLQHLVERLYGQRRGALVALDVHSGEVLALVSMPSFDPNLFVDGIDADTWRSLNDAPERPLFNRALRGTYPPGSTYKPFMALAALELGLRTPQTVVNDPGYWVLGNHRFRSHGETALGPVDLRRSIVLSSNVYYYTLAHEMGVQAIHDFMAPLGFGQLTGIDLPGEARGVLPSPAWKRATYRRAEQQRWHPGETISLGIGQGYNSFTMLQLATAMATLAAGGQRPTPHVVMDTQAPGAESAAPATRVPPAGQRLALRPENIQVVLEAMAAVPIEGTSARAFAGAPYRSGGKTGTAQAVTIGQREKYDARRLAEFQRDHSLYVAFAPAEAPRYALAVIVENAGFGAAHAAPIARRVFDYLLLGLYPSEDDIAATQRGQSAAPIGTPRRIADVPWPPPIQSTAP</sequence>
<dbReference type="Pfam" id="PF03717">
    <property type="entry name" value="PBP_dimer"/>
    <property type="match status" value="1"/>
</dbReference>
<evidence type="ECO:0000313" key="19">
    <source>
        <dbReference type="Proteomes" id="UP000318294"/>
    </source>
</evidence>
<dbReference type="SUPFAM" id="SSF56601">
    <property type="entry name" value="beta-lactamase/transpeptidase-like"/>
    <property type="match status" value="1"/>
</dbReference>
<dbReference type="SUPFAM" id="SSF56519">
    <property type="entry name" value="Penicillin binding protein dimerisation domain"/>
    <property type="match status" value="1"/>
</dbReference>
<keyword evidence="8 14" id="KW-0378">Hydrolase</keyword>
<protein>
    <recommendedName>
        <fullName evidence="14">Peptidoglycan D,D-transpeptidase MrdA</fullName>
        <ecNumber evidence="14">3.4.16.4</ecNumber>
    </recommendedName>
    <alternativeName>
        <fullName evidence="14">Penicillin-binding protein 2</fullName>
        <shortName evidence="14">PBP-2</shortName>
    </alternativeName>
</protein>
<comment type="similarity">
    <text evidence="14">Belongs to the transpeptidase family. MrdA subfamily.</text>
</comment>
<evidence type="ECO:0000256" key="4">
    <source>
        <dbReference type="ARBA" id="ARBA00022519"/>
    </source>
</evidence>
<evidence type="ECO:0000256" key="13">
    <source>
        <dbReference type="ARBA" id="ARBA00023316"/>
    </source>
</evidence>
<keyword evidence="3 14" id="KW-1003">Cell membrane</keyword>
<dbReference type="NCBIfam" id="TIGR03423">
    <property type="entry name" value="pbp2_mrdA"/>
    <property type="match status" value="1"/>
</dbReference>
<dbReference type="Pfam" id="PF00905">
    <property type="entry name" value="Transpeptidase"/>
    <property type="match status" value="1"/>
</dbReference>
<organism evidence="18 19">
    <name type="scientific">Tepidimonas charontis</name>
    <dbReference type="NCBI Taxonomy" id="2267262"/>
    <lineage>
        <taxon>Bacteria</taxon>
        <taxon>Pseudomonadati</taxon>
        <taxon>Pseudomonadota</taxon>
        <taxon>Betaproteobacteria</taxon>
        <taxon>Burkholderiales</taxon>
        <taxon>Tepidimonas</taxon>
    </lineage>
</organism>
<dbReference type="InterPro" id="IPR050515">
    <property type="entry name" value="Beta-lactam/transpept"/>
</dbReference>
<evidence type="ECO:0000256" key="14">
    <source>
        <dbReference type="HAMAP-Rule" id="MF_02081"/>
    </source>
</evidence>
<keyword evidence="6 14" id="KW-0645">Protease</keyword>
<dbReference type="Proteomes" id="UP000318294">
    <property type="component" value="Unassembled WGS sequence"/>
</dbReference>
<dbReference type="GO" id="GO:0008360">
    <property type="term" value="P:regulation of cell shape"/>
    <property type="evidence" value="ECO:0007669"/>
    <property type="project" value="UniProtKB-KW"/>
</dbReference>
<evidence type="ECO:0000256" key="10">
    <source>
        <dbReference type="ARBA" id="ARBA00022984"/>
    </source>
</evidence>
<accession>A0A554XDD6</accession>
<proteinExistence type="inferred from homology"/>
<dbReference type="InterPro" id="IPR005311">
    <property type="entry name" value="PBP_dimer"/>
</dbReference>
<dbReference type="EMBL" id="VJON01000024">
    <property type="protein sequence ID" value="TSE33846.1"/>
    <property type="molecule type" value="Genomic_DNA"/>
</dbReference>
<dbReference type="GO" id="GO:0071972">
    <property type="term" value="F:peptidoglycan L,D-transpeptidase activity"/>
    <property type="evidence" value="ECO:0007669"/>
    <property type="project" value="TreeGrafter"/>
</dbReference>
<dbReference type="AlphaFoldDB" id="A0A554XDD6"/>
<comment type="caution">
    <text evidence="14">Lacks conserved residue(s) required for the propagation of feature annotation.</text>
</comment>
<reference evidence="18 19" key="1">
    <citation type="submission" date="2019-07" db="EMBL/GenBank/DDBJ databases">
        <title>Tepidimonas charontis SPSP-6 draft genome.</title>
        <authorList>
            <person name="Da Costa M.S."/>
            <person name="Froufe H.J.C."/>
            <person name="Egas C."/>
            <person name="Albuquerque L."/>
        </authorList>
    </citation>
    <scope>NUCLEOTIDE SEQUENCE [LARGE SCALE GENOMIC DNA]</scope>
    <source>
        <strain evidence="18 19">SPSP-6</strain>
    </source>
</reference>
<evidence type="ECO:0000256" key="2">
    <source>
        <dbReference type="ARBA" id="ARBA00004236"/>
    </source>
</evidence>
<dbReference type="PANTHER" id="PTHR30627">
    <property type="entry name" value="PEPTIDOGLYCAN D,D-TRANSPEPTIDASE"/>
    <property type="match status" value="1"/>
</dbReference>
<dbReference type="OrthoDB" id="9789078at2"/>
<feature type="domain" description="Penicillin-binding protein transpeptidase" evidence="16">
    <location>
        <begin position="270"/>
        <end position="611"/>
    </location>
</feature>
<dbReference type="Gene3D" id="3.40.710.10">
    <property type="entry name" value="DD-peptidase/beta-lactamase superfamily"/>
    <property type="match status" value="1"/>
</dbReference>
<keyword evidence="9 14" id="KW-0133">Cell shape</keyword>
<dbReference type="InterPro" id="IPR017790">
    <property type="entry name" value="Penicillin-binding_protein_2"/>
</dbReference>
<evidence type="ECO:0000256" key="9">
    <source>
        <dbReference type="ARBA" id="ARBA00022960"/>
    </source>
</evidence>